<dbReference type="InterPro" id="IPR036390">
    <property type="entry name" value="WH_DNA-bd_sf"/>
</dbReference>
<dbReference type="Proteomes" id="UP000005756">
    <property type="component" value="Unassembled WGS sequence"/>
</dbReference>
<dbReference type="EMBL" id="JH393257">
    <property type="protein sequence ID" value="EHJ94092.1"/>
    <property type="molecule type" value="Genomic_DNA"/>
</dbReference>
<evidence type="ECO:0000313" key="2">
    <source>
        <dbReference type="Proteomes" id="UP000005756"/>
    </source>
</evidence>
<accession>A0A7U9C5Z7</accession>
<evidence type="ECO:0000313" key="1">
    <source>
        <dbReference type="EMBL" id="EHJ94092.1"/>
    </source>
</evidence>
<dbReference type="Pfam" id="PF13412">
    <property type="entry name" value="HTH_24"/>
    <property type="match status" value="1"/>
</dbReference>
<dbReference type="InterPro" id="IPR036388">
    <property type="entry name" value="WH-like_DNA-bd_sf"/>
</dbReference>
<dbReference type="OrthoDB" id="9807853at2"/>
<gene>
    <name evidence="1" type="ORF">KUC_1050</name>
</gene>
<organism evidence="1 2">
    <name type="scientific">Vreelandella boliviensis LC1</name>
    <dbReference type="NCBI Taxonomy" id="1072583"/>
    <lineage>
        <taxon>Bacteria</taxon>
        <taxon>Pseudomonadati</taxon>
        <taxon>Pseudomonadota</taxon>
        <taxon>Gammaproteobacteria</taxon>
        <taxon>Oceanospirillales</taxon>
        <taxon>Halomonadaceae</taxon>
        <taxon>Vreelandella</taxon>
    </lineage>
</organism>
<proteinExistence type="predicted"/>
<dbReference type="SUPFAM" id="SSF46785">
    <property type="entry name" value="Winged helix' DNA-binding domain"/>
    <property type="match status" value="1"/>
</dbReference>
<protein>
    <submittedName>
        <fullName evidence="1">Uncharacterized protein</fullName>
    </submittedName>
</protein>
<name>A0A7U9C5Z7_9GAMM</name>
<sequence length="137" mass="15224">MRQTLILSQWHPLFLSLPLESVIKDNQQHYYQALEQADPQAESTPFIHFMLLVIAQALVQSAPVNVSVNAPVNVSGLKTPEAIMALIQHNPAITRQQIADTIGKDIRTIGRAMAKLQQAGRLRRVGPDKSGHWEVIS</sequence>
<dbReference type="InterPro" id="IPR036597">
    <property type="entry name" value="Fido-like_dom_sf"/>
</dbReference>
<reference evidence="1 2" key="1">
    <citation type="submission" date="2011-10" db="EMBL/GenBank/DDBJ databases">
        <authorList>
            <person name="Quillaguamn J."/>
            <person name="Guzmn D."/>
            <person name="Balderrama-Subieta A."/>
            <person name="Cardona-Ortuo C."/>
            <person name="Guevara-Martnez M."/>
            <person name="Callisaya-Quispe N."/>
        </authorList>
    </citation>
    <scope>NUCLEOTIDE SEQUENCE [LARGE SCALE GENOMIC DNA]</scope>
    <source>
        <strain evidence="1 2">LC1</strain>
    </source>
</reference>
<dbReference type="Gene3D" id="1.10.10.10">
    <property type="entry name" value="Winged helix-like DNA-binding domain superfamily/Winged helix DNA-binding domain"/>
    <property type="match status" value="1"/>
</dbReference>
<dbReference type="AlphaFoldDB" id="A0A7U9C5Z7"/>
<dbReference type="SUPFAM" id="SSF140931">
    <property type="entry name" value="Fic-like"/>
    <property type="match status" value="1"/>
</dbReference>